<protein>
    <submittedName>
        <fullName evidence="1">DUF3158 family protein</fullName>
    </submittedName>
</protein>
<keyword evidence="2" id="KW-1185">Reference proteome</keyword>
<name>A0A974NHH0_9GAMM</name>
<dbReference type="InterPro" id="IPR021502">
    <property type="entry name" value="DUF3158"/>
</dbReference>
<dbReference type="Proteomes" id="UP000595278">
    <property type="component" value="Chromosome"/>
</dbReference>
<proteinExistence type="predicted"/>
<dbReference type="KEGG" id="eaz:JHT90_06135"/>
<accession>A0A974NHH0</accession>
<organism evidence="1 2">
    <name type="scientific">Entomomonas asaccharolytica</name>
    <dbReference type="NCBI Taxonomy" id="2785331"/>
    <lineage>
        <taxon>Bacteria</taxon>
        <taxon>Pseudomonadati</taxon>
        <taxon>Pseudomonadota</taxon>
        <taxon>Gammaproteobacteria</taxon>
        <taxon>Pseudomonadales</taxon>
        <taxon>Pseudomonadaceae</taxon>
        <taxon>Entomomonas</taxon>
    </lineage>
</organism>
<dbReference type="EMBL" id="CP067393">
    <property type="protein sequence ID" value="QQP86816.1"/>
    <property type="molecule type" value="Genomic_DNA"/>
</dbReference>
<evidence type="ECO:0000313" key="2">
    <source>
        <dbReference type="Proteomes" id="UP000595278"/>
    </source>
</evidence>
<reference evidence="1 2" key="1">
    <citation type="submission" date="2021-01" db="EMBL/GenBank/DDBJ databases">
        <title>Entomomonas sp. F2A isolated from a house cricket (Acheta domesticus).</title>
        <authorList>
            <person name="Spergser J."/>
            <person name="Busse H.-J."/>
        </authorList>
    </citation>
    <scope>NUCLEOTIDE SEQUENCE [LARGE SCALE GENOMIC DNA]</scope>
    <source>
        <strain evidence="1 2">F2A</strain>
    </source>
</reference>
<dbReference type="Pfam" id="PF11358">
    <property type="entry name" value="DUF3158"/>
    <property type="match status" value="1"/>
</dbReference>
<gene>
    <name evidence="1" type="ORF">JHT90_06135</name>
</gene>
<dbReference type="AlphaFoldDB" id="A0A974NHH0"/>
<dbReference type="RefSeq" id="WP_201095256.1">
    <property type="nucleotide sequence ID" value="NZ_CP067393.1"/>
</dbReference>
<sequence>MQNSEQSAYKLAEQIVSSSAEQIASLKGLLKGKGEHEDSALLISHAKYLKPKIFRLMEELLVIVNQPPYTLFDLRMRIQNSAGDNSYLRWRNSDFTLMGVHIWENAMLNPPVRNEQSLKWLNDLAYFEIARLELNKHMSYLSILSKQHKEHLQNLDKVTMVLKKSTEQFKR</sequence>
<evidence type="ECO:0000313" key="1">
    <source>
        <dbReference type="EMBL" id="QQP86816.1"/>
    </source>
</evidence>